<dbReference type="FunFam" id="3.90.1030.10:FF:000001">
    <property type="entry name" value="50S ribosomal protein L17"/>
    <property type="match status" value="1"/>
</dbReference>
<dbReference type="Gene3D" id="3.90.1030.10">
    <property type="entry name" value="Ribosomal protein L17"/>
    <property type="match status" value="1"/>
</dbReference>
<dbReference type="PANTHER" id="PTHR14413:SF16">
    <property type="entry name" value="LARGE RIBOSOMAL SUBUNIT PROTEIN BL17M"/>
    <property type="match status" value="1"/>
</dbReference>
<dbReference type="SUPFAM" id="SSF64263">
    <property type="entry name" value="Prokaryotic ribosomal protein L17"/>
    <property type="match status" value="1"/>
</dbReference>
<dbReference type="Proteomes" id="UP000257240">
    <property type="component" value="Unassembled WGS sequence"/>
</dbReference>
<evidence type="ECO:0000256" key="1">
    <source>
        <dbReference type="ARBA" id="ARBA00008777"/>
    </source>
</evidence>
<dbReference type="RefSeq" id="WP_051754515.1">
    <property type="nucleotide sequence ID" value="NZ_DAINLL010000015.1"/>
</dbReference>
<dbReference type="NCBIfam" id="TIGR00059">
    <property type="entry name" value="L17"/>
    <property type="match status" value="1"/>
</dbReference>
<dbReference type="PANTHER" id="PTHR14413">
    <property type="entry name" value="RIBOSOMAL PROTEIN L17"/>
    <property type="match status" value="1"/>
</dbReference>
<evidence type="ECO:0000256" key="5">
    <source>
        <dbReference type="RuleBase" id="RU000660"/>
    </source>
</evidence>
<dbReference type="HAMAP" id="MF_01368">
    <property type="entry name" value="Ribosomal_bL17"/>
    <property type="match status" value="1"/>
</dbReference>
<evidence type="ECO:0000313" key="8">
    <source>
        <dbReference type="Proteomes" id="UP000257240"/>
    </source>
</evidence>
<evidence type="ECO:0000313" key="7">
    <source>
        <dbReference type="EMBL" id="HAA84650.1"/>
    </source>
</evidence>
<dbReference type="GO" id="GO:0006412">
    <property type="term" value="P:translation"/>
    <property type="evidence" value="ECO:0007669"/>
    <property type="project" value="UniProtKB-UniRule"/>
</dbReference>
<dbReference type="InterPro" id="IPR047859">
    <property type="entry name" value="Ribosomal_bL17_CS"/>
</dbReference>
<feature type="compositionally biased region" description="Polar residues" evidence="6">
    <location>
        <begin position="163"/>
        <end position="175"/>
    </location>
</feature>
<accession>A0A101FJ02</accession>
<feature type="compositionally biased region" description="Basic and acidic residues" evidence="6">
    <location>
        <begin position="147"/>
        <end position="162"/>
    </location>
</feature>
<gene>
    <name evidence="4" type="primary">rplQ</name>
    <name evidence="7" type="ORF">DCE01_07700</name>
</gene>
<evidence type="ECO:0000256" key="6">
    <source>
        <dbReference type="SAM" id="MobiDB-lite"/>
    </source>
</evidence>
<dbReference type="InterPro" id="IPR000456">
    <property type="entry name" value="Ribosomal_bL17"/>
</dbReference>
<sequence length="175" mass="20304">MRHRKVSRRLGRDTEHHWAIMRNQVRDLLKHGRIVTTIAKAKELRRVAERMITLAKKGDLAARRRALSFINDKEVVRKLFKDLRAKFLDRPGGYTRIIKIGPRRGDASMMVLVELVEEKVSAKSGKKKAERLKKVLEFIEKKKKQHEVKPQEEKSTVEKTAQEDSSVEGTQEIQA</sequence>
<keyword evidence="3 4" id="KW-0687">Ribonucleoprotein</keyword>
<feature type="region of interest" description="Disordered" evidence="6">
    <location>
        <begin position="142"/>
        <end position="175"/>
    </location>
</feature>
<evidence type="ECO:0000256" key="3">
    <source>
        <dbReference type="ARBA" id="ARBA00023274"/>
    </source>
</evidence>
<evidence type="ECO:0000256" key="4">
    <source>
        <dbReference type="HAMAP-Rule" id="MF_01368"/>
    </source>
</evidence>
<dbReference type="EMBL" id="DLVE01000094">
    <property type="protein sequence ID" value="HAA84650.1"/>
    <property type="molecule type" value="Genomic_DNA"/>
</dbReference>
<dbReference type="AlphaFoldDB" id="A0A101FJ02"/>
<dbReference type="PROSITE" id="PS01167">
    <property type="entry name" value="RIBOSOMAL_L17"/>
    <property type="match status" value="1"/>
</dbReference>
<dbReference type="Pfam" id="PF01196">
    <property type="entry name" value="Ribosomal_L17"/>
    <property type="match status" value="1"/>
</dbReference>
<comment type="subunit">
    <text evidence="4">Part of the 50S ribosomal subunit. Contacts protein L32.</text>
</comment>
<reference evidence="7 8" key="1">
    <citation type="journal article" date="2018" name="Nat. Biotechnol.">
        <title>A standardized bacterial taxonomy based on genome phylogeny substantially revises the tree of life.</title>
        <authorList>
            <person name="Parks D.H."/>
            <person name="Chuvochina M."/>
            <person name="Waite D.W."/>
            <person name="Rinke C."/>
            <person name="Skarshewski A."/>
            <person name="Chaumeil P.A."/>
            <person name="Hugenholtz P."/>
        </authorList>
    </citation>
    <scope>NUCLEOTIDE SEQUENCE [LARGE SCALE GENOMIC DNA]</scope>
    <source>
        <strain evidence="7">UBA12529</strain>
    </source>
</reference>
<dbReference type="InterPro" id="IPR036373">
    <property type="entry name" value="Ribosomal_bL17_sf"/>
</dbReference>
<organism evidence="7 8">
    <name type="scientific">Thermodesulfobacterium commune</name>
    <dbReference type="NCBI Taxonomy" id="1741"/>
    <lineage>
        <taxon>Bacteria</taxon>
        <taxon>Pseudomonadati</taxon>
        <taxon>Thermodesulfobacteriota</taxon>
        <taxon>Thermodesulfobacteria</taxon>
        <taxon>Thermodesulfobacteriales</taxon>
        <taxon>Thermodesulfobacteriaceae</taxon>
        <taxon>Thermodesulfobacterium</taxon>
    </lineage>
</organism>
<protein>
    <recommendedName>
        <fullName evidence="4">Large ribosomal subunit protein bL17</fullName>
    </recommendedName>
</protein>
<dbReference type="GO" id="GO:0022625">
    <property type="term" value="C:cytosolic large ribosomal subunit"/>
    <property type="evidence" value="ECO:0007669"/>
    <property type="project" value="TreeGrafter"/>
</dbReference>
<comment type="caution">
    <text evidence="7">The sequence shown here is derived from an EMBL/GenBank/DDBJ whole genome shotgun (WGS) entry which is preliminary data.</text>
</comment>
<name>A0A101FJ02_9BACT</name>
<proteinExistence type="inferred from homology"/>
<comment type="similarity">
    <text evidence="1 4 5">Belongs to the bacterial ribosomal protein bL17 family.</text>
</comment>
<evidence type="ECO:0000256" key="2">
    <source>
        <dbReference type="ARBA" id="ARBA00022980"/>
    </source>
</evidence>
<dbReference type="GO" id="GO:0003735">
    <property type="term" value="F:structural constituent of ribosome"/>
    <property type="evidence" value="ECO:0007669"/>
    <property type="project" value="InterPro"/>
</dbReference>
<keyword evidence="2 4" id="KW-0689">Ribosomal protein</keyword>